<evidence type="ECO:0000313" key="4">
    <source>
        <dbReference type="EMBL" id="GLB86072.1"/>
    </source>
</evidence>
<dbReference type="Pfam" id="PF13561">
    <property type="entry name" value="adh_short_C2"/>
    <property type="match status" value="1"/>
</dbReference>
<feature type="domain" description="Ketoreductase" evidence="3">
    <location>
        <begin position="7"/>
        <end position="187"/>
    </location>
</feature>
<organism evidence="5 6">
    <name type="scientific">Mycobacterium kiyosense</name>
    <dbReference type="NCBI Taxonomy" id="2871094"/>
    <lineage>
        <taxon>Bacteria</taxon>
        <taxon>Bacillati</taxon>
        <taxon>Actinomycetota</taxon>
        <taxon>Actinomycetes</taxon>
        <taxon>Mycobacteriales</taxon>
        <taxon>Mycobacteriaceae</taxon>
        <taxon>Mycobacterium</taxon>
    </lineage>
</organism>
<dbReference type="PROSITE" id="PS00061">
    <property type="entry name" value="ADH_SHORT"/>
    <property type="match status" value="1"/>
</dbReference>
<dbReference type="InterPro" id="IPR002347">
    <property type="entry name" value="SDR_fam"/>
</dbReference>
<dbReference type="EMBL" id="BRXE01000114">
    <property type="protein sequence ID" value="GLB86072.1"/>
    <property type="molecule type" value="Genomic_DNA"/>
</dbReference>
<accession>A0A9P3QAB2</accession>
<dbReference type="PRINTS" id="PR00081">
    <property type="entry name" value="GDHRDH"/>
</dbReference>
<name>A0A9P3QAB2_9MYCO</name>
<dbReference type="PANTHER" id="PTHR42760">
    <property type="entry name" value="SHORT-CHAIN DEHYDROGENASES/REDUCTASES FAMILY MEMBER"/>
    <property type="match status" value="1"/>
</dbReference>
<dbReference type="SMART" id="SM00822">
    <property type="entry name" value="PKS_KR"/>
    <property type="match status" value="1"/>
</dbReference>
<dbReference type="PANTHER" id="PTHR42760:SF133">
    <property type="entry name" value="3-OXOACYL-[ACYL-CARRIER-PROTEIN] REDUCTASE"/>
    <property type="match status" value="1"/>
</dbReference>
<evidence type="ECO:0000313" key="5">
    <source>
        <dbReference type="EMBL" id="GLD31899.1"/>
    </source>
</evidence>
<dbReference type="SUPFAM" id="SSF51735">
    <property type="entry name" value="NAD(P)-binding Rossmann-fold domains"/>
    <property type="match status" value="1"/>
</dbReference>
<proteinExistence type="inferred from homology"/>
<dbReference type="Gene3D" id="3.40.50.720">
    <property type="entry name" value="NAD(P)-binding Rossmann-like Domain"/>
    <property type="match status" value="1"/>
</dbReference>
<dbReference type="EMBL" id="BRZI01000032">
    <property type="protein sequence ID" value="GLD31899.1"/>
    <property type="molecule type" value="Genomic_DNA"/>
</dbReference>
<dbReference type="InterPro" id="IPR036291">
    <property type="entry name" value="NAD(P)-bd_dom_sf"/>
</dbReference>
<dbReference type="Proteomes" id="UP001064782">
    <property type="component" value="Unassembled WGS sequence"/>
</dbReference>
<protein>
    <submittedName>
        <fullName evidence="5">Oxidoreductase</fullName>
    </submittedName>
</protein>
<evidence type="ECO:0000256" key="2">
    <source>
        <dbReference type="ARBA" id="ARBA00023002"/>
    </source>
</evidence>
<dbReference type="InterPro" id="IPR020904">
    <property type="entry name" value="Sc_DH/Rdtase_CS"/>
</dbReference>
<keyword evidence="6" id="KW-1185">Reference proteome</keyword>
<dbReference type="GeneID" id="83627921"/>
<evidence type="ECO:0000256" key="1">
    <source>
        <dbReference type="ARBA" id="ARBA00006484"/>
    </source>
</evidence>
<dbReference type="AlphaFoldDB" id="A0A9P3QAB2"/>
<dbReference type="InterPro" id="IPR057326">
    <property type="entry name" value="KR_dom"/>
</dbReference>
<comment type="caution">
    <text evidence="5">The sequence shown here is derived from an EMBL/GenBank/DDBJ whole genome shotgun (WGS) entry which is preliminary data.</text>
</comment>
<sequence length="245" mass="25179">MERVAGKTAIITGAASGIGAETARRLAAEGATVVLADINLTGAATVAEQIGSQARPTRLDVTDGSAWTALLERVNTELGPVHVLVNSAGVASSAPIDDLAEAEFRRVMDINALGTFLGLQAVVPAMRRAGGGSIINVSSLAGLVGMAQSLAYCASKWAVRGMTRSAALDLGADRIRVNSVHPGVIDTPILGGIRDIVDQILPPNLPLGRIGRADEIANMILFLASDESSYTTGCEFTADGGWSAS</sequence>
<dbReference type="Proteomes" id="UP001165663">
    <property type="component" value="Unassembled WGS sequence"/>
</dbReference>
<keyword evidence="2" id="KW-0560">Oxidoreductase</keyword>
<gene>
    <name evidence="5" type="ORF">Mkiyose1413_37820</name>
    <name evidence="4" type="ORF">SRL2020028_53280</name>
</gene>
<evidence type="ECO:0000259" key="3">
    <source>
        <dbReference type="SMART" id="SM00822"/>
    </source>
</evidence>
<evidence type="ECO:0000313" key="6">
    <source>
        <dbReference type="Proteomes" id="UP001064782"/>
    </source>
</evidence>
<dbReference type="GO" id="GO:0016616">
    <property type="term" value="F:oxidoreductase activity, acting on the CH-OH group of donors, NAD or NADP as acceptor"/>
    <property type="evidence" value="ECO:0007669"/>
    <property type="project" value="UniProtKB-ARBA"/>
</dbReference>
<dbReference type="RefSeq" id="WP_236977817.1">
    <property type="nucleotide sequence ID" value="NZ_BRXE01000114.1"/>
</dbReference>
<dbReference type="FunFam" id="3.40.50.720:FF:000084">
    <property type="entry name" value="Short-chain dehydrogenase reductase"/>
    <property type="match status" value="1"/>
</dbReference>
<dbReference type="NCBIfam" id="NF005559">
    <property type="entry name" value="PRK07231.1"/>
    <property type="match status" value="1"/>
</dbReference>
<dbReference type="PRINTS" id="PR00080">
    <property type="entry name" value="SDRFAMILY"/>
</dbReference>
<comment type="similarity">
    <text evidence="1">Belongs to the short-chain dehydrogenases/reductases (SDR) family.</text>
</comment>
<reference evidence="5" key="1">
    <citation type="submission" date="2022-08" db="EMBL/GenBank/DDBJ databases">
        <title>Mycobacterium kiyosense sp. nov., scotochromogenic slow-glowing species isolated from respiratory specimens.</title>
        <authorList>
            <person name="Fukano H."/>
            <person name="Kazumi Y."/>
            <person name="Sakagami N."/>
            <person name="Ato M."/>
            <person name="Mitarai S."/>
            <person name="Hoshino Y."/>
        </authorList>
    </citation>
    <scope>NUCLEOTIDE SEQUENCE</scope>
    <source>
        <strain evidence="5">1413</strain>
        <strain evidence="4">SRL2020-028</strain>
    </source>
</reference>